<evidence type="ECO:0000313" key="2">
    <source>
        <dbReference type="Proteomes" id="UP000824108"/>
    </source>
</evidence>
<dbReference type="Pfam" id="PF13528">
    <property type="entry name" value="Glyco_trans_1_3"/>
    <property type="match status" value="1"/>
</dbReference>
<proteinExistence type="predicted"/>
<protein>
    <submittedName>
        <fullName evidence="1">Glycosyltransferase</fullName>
    </submittedName>
</protein>
<gene>
    <name evidence="1" type="ORF">H9807_07635</name>
</gene>
<dbReference type="PANTHER" id="PTHR21015:SF22">
    <property type="entry name" value="GLYCOSYLTRANSFERASE"/>
    <property type="match status" value="1"/>
</dbReference>
<name>A0A9D2KCW1_9BACE</name>
<comment type="caution">
    <text evidence="1">The sequence shown here is derived from an EMBL/GenBank/DDBJ whole genome shotgun (WGS) entry which is preliminary data.</text>
</comment>
<organism evidence="1 2">
    <name type="scientific">Candidatus Bacteroides merdavium</name>
    <dbReference type="NCBI Taxonomy" id="2838472"/>
    <lineage>
        <taxon>Bacteria</taxon>
        <taxon>Pseudomonadati</taxon>
        <taxon>Bacteroidota</taxon>
        <taxon>Bacteroidia</taxon>
        <taxon>Bacteroidales</taxon>
        <taxon>Bacteroidaceae</taxon>
        <taxon>Bacteroides</taxon>
    </lineage>
</organism>
<dbReference type="EMBL" id="DXAV01000062">
    <property type="protein sequence ID" value="HIZ91969.1"/>
    <property type="molecule type" value="Genomic_DNA"/>
</dbReference>
<dbReference type="Gene3D" id="3.40.50.2000">
    <property type="entry name" value="Glycogen Phosphorylase B"/>
    <property type="match status" value="1"/>
</dbReference>
<dbReference type="Proteomes" id="UP000824108">
    <property type="component" value="Unassembled WGS sequence"/>
</dbReference>
<sequence length="376" mass="43518">MKILFIIQGEGRGHLTQAITLESILRRNGHDVVEVLVGQSDSRRLPGFFNRNIKAPVKRFQSPNFLPTSANRRVSLVRSVGYNLLRLPAYVRSMYYINRRIRETGAELVINFYELLTGLTYFFFRPSVTQLCIGHQYLFLHPKFRFPEKSKRDLFILRFFTRMTGIGACRRLALSFHPMDDDPVSRIRVIPPLLRPEVLACESEKGDYLHGYLLNSGFAEDVLGWHRCHPQVPLHFFWDKPGEEETCYMDDTLTFHQIDDMKFLRYMSGCRAYATTAGFESVCEAMYLGKPLLMVPAHIEQDCNAYDAALAGAGIVADSFDLQRLLDFEHNYRPNVEFRYWVRSSERIILEALEEAVHSGRFPLGVPYEYCNGFEI</sequence>
<accession>A0A9D2KCW1</accession>
<dbReference type="AlphaFoldDB" id="A0A9D2KCW1"/>
<reference evidence="1" key="1">
    <citation type="journal article" date="2021" name="PeerJ">
        <title>Extensive microbial diversity within the chicken gut microbiome revealed by metagenomics and culture.</title>
        <authorList>
            <person name="Gilroy R."/>
            <person name="Ravi A."/>
            <person name="Getino M."/>
            <person name="Pursley I."/>
            <person name="Horton D.L."/>
            <person name="Alikhan N.F."/>
            <person name="Baker D."/>
            <person name="Gharbi K."/>
            <person name="Hall N."/>
            <person name="Watson M."/>
            <person name="Adriaenssens E.M."/>
            <person name="Foster-Nyarko E."/>
            <person name="Jarju S."/>
            <person name="Secka A."/>
            <person name="Antonio M."/>
            <person name="Oren A."/>
            <person name="Chaudhuri R.R."/>
            <person name="La Ragione R."/>
            <person name="Hildebrand F."/>
            <person name="Pallen M.J."/>
        </authorList>
    </citation>
    <scope>NUCLEOTIDE SEQUENCE</scope>
    <source>
        <strain evidence="1">CHK118-2852</strain>
    </source>
</reference>
<dbReference type="GO" id="GO:0016757">
    <property type="term" value="F:glycosyltransferase activity"/>
    <property type="evidence" value="ECO:0007669"/>
    <property type="project" value="TreeGrafter"/>
</dbReference>
<dbReference type="SUPFAM" id="SSF53756">
    <property type="entry name" value="UDP-Glycosyltransferase/glycogen phosphorylase"/>
    <property type="match status" value="1"/>
</dbReference>
<reference evidence="1" key="2">
    <citation type="submission" date="2021-04" db="EMBL/GenBank/DDBJ databases">
        <authorList>
            <person name="Gilroy R."/>
        </authorList>
    </citation>
    <scope>NUCLEOTIDE SEQUENCE</scope>
    <source>
        <strain evidence="1">CHK118-2852</strain>
    </source>
</reference>
<dbReference type="PANTHER" id="PTHR21015">
    <property type="entry name" value="UDP-N-ACETYLGLUCOSAMINE--N-ACETYLMURAMYL-(PENTAPEPTIDE) PYROPHOSPHORYL-UNDECAPRENOL N-ACETYLGLUCOSAMINE TRANSFERASE 1"/>
    <property type="match status" value="1"/>
</dbReference>
<evidence type="ECO:0000313" key="1">
    <source>
        <dbReference type="EMBL" id="HIZ91969.1"/>
    </source>
</evidence>